<evidence type="ECO:0000256" key="1">
    <source>
        <dbReference type="ARBA" id="ARBA00001974"/>
    </source>
</evidence>
<dbReference type="OrthoDB" id="415825at2759"/>
<evidence type="ECO:0000256" key="19">
    <source>
        <dbReference type="ARBA" id="ARBA00023166"/>
    </source>
</evidence>
<reference evidence="28" key="1">
    <citation type="submission" date="2020-05" db="UniProtKB">
        <authorList>
            <consortium name="EnsemblMetazoa"/>
        </authorList>
    </citation>
    <scope>IDENTIFICATION</scope>
    <source>
        <strain evidence="28">BB02</strain>
    </source>
</reference>
<dbReference type="InterPro" id="IPR040165">
    <property type="entry name" value="Diminuto-like"/>
</dbReference>
<evidence type="ECO:0000256" key="15">
    <source>
        <dbReference type="ARBA" id="ARBA00023002"/>
    </source>
</evidence>
<dbReference type="VEuPathDB" id="VectorBase:BGLAX_038800"/>
<evidence type="ECO:0000313" key="28">
    <source>
        <dbReference type="EnsemblMetazoa" id="BGLB010000-PB"/>
    </source>
</evidence>
<dbReference type="VEuPathDB" id="VectorBase:BGLB010000"/>
<dbReference type="AlphaFoldDB" id="A0A2C9JYD9"/>
<comment type="subcellular location">
    <subcellularLocation>
        <location evidence="3">Endoplasmic reticulum membrane</location>
        <topology evidence="3">Single-pass membrane protein</topology>
    </subcellularLocation>
    <subcellularLocation>
        <location evidence="2">Golgi apparatus membrane</location>
        <topology evidence="2">Single-pass membrane protein</topology>
    </subcellularLocation>
</comment>
<keyword evidence="14 26" id="KW-1133">Transmembrane helix</keyword>
<evidence type="ECO:0000256" key="11">
    <source>
        <dbReference type="ARBA" id="ARBA00022824"/>
    </source>
</evidence>
<dbReference type="KEGG" id="bgt:106072886"/>
<dbReference type="GO" id="GO:0008203">
    <property type="term" value="P:cholesterol metabolic process"/>
    <property type="evidence" value="ECO:0007669"/>
    <property type="project" value="UniProtKB-KW"/>
</dbReference>
<keyword evidence="15" id="KW-0560">Oxidoreductase</keyword>
<evidence type="ECO:0000256" key="7">
    <source>
        <dbReference type="ARBA" id="ARBA00022548"/>
    </source>
</evidence>
<keyword evidence="12" id="KW-0274">FAD</keyword>
<evidence type="ECO:0000256" key="21">
    <source>
        <dbReference type="ARBA" id="ARBA00051033"/>
    </source>
</evidence>
<evidence type="ECO:0000256" key="18">
    <source>
        <dbReference type="ARBA" id="ARBA00023136"/>
    </source>
</evidence>
<keyword evidence="8" id="KW-0285">Flavoprotein</keyword>
<dbReference type="EC" id="1.3.1.72" evidence="4"/>
<dbReference type="GO" id="GO:0050614">
    <property type="term" value="F:Delta24-sterol reductase activity"/>
    <property type="evidence" value="ECO:0007669"/>
    <property type="project" value="UniProtKB-EC"/>
</dbReference>
<evidence type="ECO:0000256" key="2">
    <source>
        <dbReference type="ARBA" id="ARBA00004194"/>
    </source>
</evidence>
<comment type="catalytic activity">
    <reaction evidence="21">
        <text>lanosterol + NADPH + H(+) = 24,25-dihydrolanosterol + NADP(+)</text>
        <dbReference type="Rhea" id="RHEA:33919"/>
        <dbReference type="ChEBI" id="CHEBI:15378"/>
        <dbReference type="ChEBI" id="CHEBI:16521"/>
        <dbReference type="ChEBI" id="CHEBI:28113"/>
        <dbReference type="ChEBI" id="CHEBI:57783"/>
        <dbReference type="ChEBI" id="CHEBI:58349"/>
    </reaction>
    <physiologicalReaction direction="left-to-right" evidence="21">
        <dbReference type="Rhea" id="RHEA:33920"/>
    </physiologicalReaction>
</comment>
<evidence type="ECO:0000256" key="26">
    <source>
        <dbReference type="SAM" id="Phobius"/>
    </source>
</evidence>
<evidence type="ECO:0000256" key="17">
    <source>
        <dbReference type="ARBA" id="ARBA00023098"/>
    </source>
</evidence>
<proteinExistence type="predicted"/>
<evidence type="ECO:0000256" key="5">
    <source>
        <dbReference type="ARBA" id="ARBA00019086"/>
    </source>
</evidence>
<dbReference type="RefSeq" id="XP_013088788.2">
    <property type="nucleotide sequence ID" value="XM_013233334.2"/>
</dbReference>
<name>A0A2C9JYD9_BIOGL</name>
<dbReference type="Proteomes" id="UP000076420">
    <property type="component" value="Unassembled WGS sequence"/>
</dbReference>
<evidence type="ECO:0000256" key="14">
    <source>
        <dbReference type="ARBA" id="ARBA00022989"/>
    </source>
</evidence>
<feature type="transmembrane region" description="Helical" evidence="26">
    <location>
        <begin position="6"/>
        <end position="24"/>
    </location>
</feature>
<keyword evidence="9 26" id="KW-0812">Transmembrane</keyword>
<keyword evidence="7" id="KW-0153">Cholesterol metabolism</keyword>
<dbReference type="InterPro" id="IPR016169">
    <property type="entry name" value="FAD-bd_PCMH_sub2"/>
</dbReference>
<evidence type="ECO:0000256" key="22">
    <source>
        <dbReference type="ARBA" id="ARBA00052927"/>
    </source>
</evidence>
<comment type="catalytic activity">
    <reaction evidence="22">
        <text>5alpha-cholest-8-en-3beta-ol + NADP(+) = zymosterol + NADPH + H(+)</text>
        <dbReference type="Rhea" id="RHEA:36399"/>
        <dbReference type="ChEBI" id="CHEBI:15378"/>
        <dbReference type="ChEBI" id="CHEBI:16608"/>
        <dbReference type="ChEBI" id="CHEBI:18252"/>
        <dbReference type="ChEBI" id="CHEBI:57783"/>
        <dbReference type="ChEBI" id="CHEBI:58349"/>
        <dbReference type="EC" id="1.3.1.72"/>
    </reaction>
    <physiologicalReaction direction="right-to-left" evidence="22">
        <dbReference type="Rhea" id="RHEA:36401"/>
    </physiologicalReaction>
</comment>
<dbReference type="PANTHER" id="PTHR10801">
    <property type="entry name" value="24-DEHYDROCHOLESTEROL REDUCTASE"/>
    <property type="match status" value="1"/>
</dbReference>
<evidence type="ECO:0000256" key="24">
    <source>
        <dbReference type="ARBA" id="ARBA00078485"/>
    </source>
</evidence>
<dbReference type="GO" id="GO:0071949">
    <property type="term" value="F:FAD binding"/>
    <property type="evidence" value="ECO:0007669"/>
    <property type="project" value="InterPro"/>
</dbReference>
<feature type="transmembrane region" description="Helical" evidence="26">
    <location>
        <begin position="36"/>
        <end position="56"/>
    </location>
</feature>
<evidence type="ECO:0000256" key="20">
    <source>
        <dbReference type="ARBA" id="ARBA00023221"/>
    </source>
</evidence>
<sequence>MDLSFNVVVYCIVPALLSLSWLRYRGLEYIIIHYRWIFVCLFLLPVSVVYDAVMYLRAKIVFALSSAPQHHDKRVKYVQEQIRNWNQSGRKSRMCTARPGWANISFRRGLYKNSLQNIEVNLMDILQVDTDRKIVRVEPLATMGQVTACLNPLGWTLPVLPELDDLTVGGLIMGVGIETSSHNYGLFHQCCISYELVVADGSLVKCSKDENPDLFYAVPWSHGTLGFLVSAELQIIPCKKFVKMDYIPVRSQQELVNLFQREDIYSKNDFIEALVYSHTESVFMTANMTDEAEPDKINAIGNYWKPWFYKHVQGALSNGKFTEYIPLRHYYHRHTRSIFWTLEDIIPFGNNVVFRYLFGWMVPPKISLLKLTQGETVKEMYEKYQVFQDMLVPVSTLADSLDFFHQELNLYPLWLCPFKLFHQPGLVHPKHNANEMYMDIGAYGTPKAPGFSTIPSTKRLEDFVAKHDGFQMLYADSYLTHEQFHSMFDHSLYDKMRKQLDCEKAFPEIYEKVNRKART</sequence>
<comment type="cofactor">
    <cofactor evidence="1">
        <name>FAD</name>
        <dbReference type="ChEBI" id="CHEBI:57692"/>
    </cofactor>
</comment>
<evidence type="ECO:0000259" key="27">
    <source>
        <dbReference type="PROSITE" id="PS51387"/>
    </source>
</evidence>
<accession>A0A2C9JYD9</accession>
<dbReference type="GO" id="GO:0000246">
    <property type="term" value="F:Delta24(24-1) sterol reductase activity"/>
    <property type="evidence" value="ECO:0007669"/>
    <property type="project" value="TreeGrafter"/>
</dbReference>
<gene>
    <name evidence="28" type="primary">106072886</name>
</gene>
<keyword evidence="20" id="KW-0753">Steroid metabolism</keyword>
<evidence type="ECO:0000256" key="16">
    <source>
        <dbReference type="ARBA" id="ARBA00023034"/>
    </source>
</evidence>
<evidence type="ECO:0000256" key="13">
    <source>
        <dbReference type="ARBA" id="ARBA00022857"/>
    </source>
</evidence>
<evidence type="ECO:0000256" key="6">
    <source>
        <dbReference type="ARBA" id="ARBA00022516"/>
    </source>
</evidence>
<dbReference type="PANTHER" id="PTHR10801:SF0">
    <property type="entry name" value="DELTA(24)-STEROL REDUCTASE"/>
    <property type="match status" value="1"/>
</dbReference>
<evidence type="ECO:0000256" key="8">
    <source>
        <dbReference type="ARBA" id="ARBA00022630"/>
    </source>
</evidence>
<dbReference type="PROSITE" id="PS51387">
    <property type="entry name" value="FAD_PCMH"/>
    <property type="match status" value="1"/>
</dbReference>
<evidence type="ECO:0000256" key="9">
    <source>
        <dbReference type="ARBA" id="ARBA00022692"/>
    </source>
</evidence>
<dbReference type="InterPro" id="IPR006094">
    <property type="entry name" value="Oxid_FAD_bind_N"/>
</dbReference>
<evidence type="ECO:0000256" key="12">
    <source>
        <dbReference type="ARBA" id="ARBA00022827"/>
    </source>
</evidence>
<evidence type="ECO:0000313" key="29">
    <source>
        <dbReference type="Proteomes" id="UP000076420"/>
    </source>
</evidence>
<evidence type="ECO:0000256" key="25">
    <source>
        <dbReference type="ARBA" id="ARBA00080612"/>
    </source>
</evidence>
<dbReference type="FunFam" id="3.30.465.10:FF:000032">
    <property type="entry name" value="Delta(24)-sterol reductase"/>
    <property type="match status" value="1"/>
</dbReference>
<evidence type="ECO:0000256" key="3">
    <source>
        <dbReference type="ARBA" id="ARBA00004389"/>
    </source>
</evidence>
<keyword evidence="10" id="KW-0732">Signal</keyword>
<dbReference type="GO" id="GO:0000139">
    <property type="term" value="C:Golgi membrane"/>
    <property type="evidence" value="ECO:0007669"/>
    <property type="project" value="UniProtKB-SubCell"/>
</dbReference>
<keyword evidence="18 26" id="KW-0472">Membrane</keyword>
<keyword evidence="17" id="KW-0443">Lipid metabolism</keyword>
<feature type="domain" description="FAD-binding PCMH-type" evidence="27">
    <location>
        <begin position="62"/>
        <end position="238"/>
    </location>
</feature>
<dbReference type="GO" id="GO:0005789">
    <property type="term" value="C:endoplasmic reticulum membrane"/>
    <property type="evidence" value="ECO:0007669"/>
    <property type="project" value="UniProtKB-SubCell"/>
</dbReference>
<keyword evidence="13" id="KW-0521">NADP</keyword>
<keyword evidence="11" id="KW-0256">Endoplasmic reticulum</keyword>
<keyword evidence="6" id="KW-0444">Lipid biosynthesis</keyword>
<dbReference type="Gene3D" id="3.30.465.10">
    <property type="match status" value="1"/>
</dbReference>
<keyword evidence="16" id="KW-0333">Golgi apparatus</keyword>
<dbReference type="InterPro" id="IPR036318">
    <property type="entry name" value="FAD-bd_PCMH-like_sf"/>
</dbReference>
<evidence type="ECO:0000256" key="23">
    <source>
        <dbReference type="ARBA" id="ARBA00056986"/>
    </source>
</evidence>
<keyword evidence="19" id="KW-1207">Sterol metabolism</keyword>
<dbReference type="STRING" id="6526.A0A2C9JYD9"/>
<evidence type="ECO:0000256" key="10">
    <source>
        <dbReference type="ARBA" id="ARBA00022729"/>
    </source>
</evidence>
<comment type="function">
    <text evidence="23">Catalyzes the reduction of the delta-24 double bond of sterol intermediates during cholesterol biosynthesis. In addition to its cholesterol-synthesizing activity, can protect cells from oxidative stress by reducing caspase 3 activity during apoptosis induced by oxidative stress. Also protects against amyloid-beta peptide-induced apoptosis.</text>
</comment>
<dbReference type="InterPro" id="IPR016166">
    <property type="entry name" value="FAD-bd_PCMH"/>
</dbReference>
<evidence type="ECO:0000256" key="4">
    <source>
        <dbReference type="ARBA" id="ARBA00012405"/>
    </source>
</evidence>
<dbReference type="EnsemblMetazoa" id="BGLB010000-RB">
    <property type="protein sequence ID" value="BGLB010000-PB"/>
    <property type="gene ID" value="BGLB010000"/>
</dbReference>
<protein>
    <recommendedName>
        <fullName evidence="5">Delta(24)-sterol reductase</fullName>
        <ecNumber evidence="4">1.3.1.72</ecNumber>
    </recommendedName>
    <alternativeName>
        <fullName evidence="24">24-dehydrocholesterol reductase</fullName>
    </alternativeName>
    <alternativeName>
        <fullName evidence="25">3-beta-hydroxysterol Delta-24-reductase</fullName>
    </alternativeName>
</protein>
<dbReference type="SUPFAM" id="SSF56176">
    <property type="entry name" value="FAD-binding/transporter-associated domain-like"/>
    <property type="match status" value="1"/>
</dbReference>
<dbReference type="Pfam" id="PF01565">
    <property type="entry name" value="FAD_binding_4"/>
    <property type="match status" value="1"/>
</dbReference>
<organism evidence="28 29">
    <name type="scientific">Biomphalaria glabrata</name>
    <name type="common">Bloodfluke planorb</name>
    <name type="synonym">Freshwater snail</name>
    <dbReference type="NCBI Taxonomy" id="6526"/>
    <lineage>
        <taxon>Eukaryota</taxon>
        <taxon>Metazoa</taxon>
        <taxon>Spiralia</taxon>
        <taxon>Lophotrochozoa</taxon>
        <taxon>Mollusca</taxon>
        <taxon>Gastropoda</taxon>
        <taxon>Heterobranchia</taxon>
        <taxon>Euthyneura</taxon>
        <taxon>Panpulmonata</taxon>
        <taxon>Hygrophila</taxon>
        <taxon>Lymnaeoidea</taxon>
        <taxon>Planorbidae</taxon>
        <taxon>Biomphalaria</taxon>
    </lineage>
</organism>